<reference evidence="2" key="2">
    <citation type="submission" date="2013-12" db="EMBL/GenBank/DDBJ databases">
        <title>Evolution of pathogenesis and genome organization in the Tremellales.</title>
        <authorList>
            <person name="Cuomo C."/>
            <person name="Litvintseva A."/>
            <person name="Heitman J."/>
            <person name="Chen Y."/>
            <person name="Sun S."/>
            <person name="Springer D."/>
            <person name="Dromer F."/>
            <person name="Young S."/>
            <person name="Zeng Q."/>
            <person name="Chapman S."/>
            <person name="Gujja S."/>
            <person name="Saif S."/>
            <person name="Birren B."/>
        </authorList>
    </citation>
    <scope>NUCLEOTIDE SEQUENCE [LARGE SCALE GENOMIC DNA]</scope>
    <source>
        <strain evidence="2">CBS 10435</strain>
    </source>
</reference>
<organism evidence="1 2">
    <name type="scientific">Kwoniella mangroviensis CBS 10435</name>
    <dbReference type="NCBI Taxonomy" id="1331196"/>
    <lineage>
        <taxon>Eukaryota</taxon>
        <taxon>Fungi</taxon>
        <taxon>Dikarya</taxon>
        <taxon>Basidiomycota</taxon>
        <taxon>Agaricomycotina</taxon>
        <taxon>Tremellomycetes</taxon>
        <taxon>Tremellales</taxon>
        <taxon>Cryptococcaceae</taxon>
        <taxon>Kwoniella</taxon>
    </lineage>
</organism>
<dbReference type="EMBL" id="KI669459">
    <property type="protein sequence ID" value="OCF61296.1"/>
    <property type="molecule type" value="Genomic_DNA"/>
</dbReference>
<sequence length="204" mass="22266">MDTQPSTDDNPRTVLLKDAKGYPIYSFHIDTSLSKDTKPDSSSEWAQSAIGSISEAMSKVSDTGNRGFKLEEDWGYTVLSCNQCPNTHVFFDPEFRPDVGRLKLKLSQHTTKDGDSSETKVDIKKMMKDLEQLRTQNISVVEFKDDDDGPSWEDPCLQCIQLLCYDAFVENDPKALTVCGIGSAVVIGSEALALGTGISSAAGA</sequence>
<name>A0A1B9J0I7_9TREE</name>
<accession>A0A1B9J0I7</accession>
<keyword evidence="2" id="KW-1185">Reference proteome</keyword>
<gene>
    <name evidence="1" type="ORF">L486_00943</name>
</gene>
<evidence type="ECO:0000313" key="2">
    <source>
        <dbReference type="Proteomes" id="UP000092583"/>
    </source>
</evidence>
<dbReference type="AlphaFoldDB" id="A0A1B9J0I7"/>
<reference evidence="1 2" key="1">
    <citation type="submission" date="2013-07" db="EMBL/GenBank/DDBJ databases">
        <title>The Genome Sequence of Kwoniella mangroviensis CBS10435.</title>
        <authorList>
            <consortium name="The Broad Institute Genome Sequencing Platform"/>
            <person name="Cuomo C."/>
            <person name="Litvintseva A."/>
            <person name="Chen Y."/>
            <person name="Heitman J."/>
            <person name="Sun S."/>
            <person name="Springer D."/>
            <person name="Dromer F."/>
            <person name="Young S.K."/>
            <person name="Zeng Q."/>
            <person name="Gargeya S."/>
            <person name="Fitzgerald M."/>
            <person name="Abouelleil A."/>
            <person name="Alvarado L."/>
            <person name="Berlin A.M."/>
            <person name="Chapman S.B."/>
            <person name="Dewar J."/>
            <person name="Goldberg J."/>
            <person name="Griggs A."/>
            <person name="Gujja S."/>
            <person name="Hansen M."/>
            <person name="Howarth C."/>
            <person name="Imamovic A."/>
            <person name="Larimer J."/>
            <person name="McCowan C."/>
            <person name="Murphy C."/>
            <person name="Pearson M."/>
            <person name="Priest M."/>
            <person name="Roberts A."/>
            <person name="Saif S."/>
            <person name="Shea T."/>
            <person name="Sykes S."/>
            <person name="Wortman J."/>
            <person name="Nusbaum C."/>
            <person name="Birren B."/>
        </authorList>
    </citation>
    <scope>NUCLEOTIDE SEQUENCE [LARGE SCALE GENOMIC DNA]</scope>
    <source>
        <strain evidence="1 2">CBS 10435</strain>
    </source>
</reference>
<evidence type="ECO:0000313" key="1">
    <source>
        <dbReference type="EMBL" id="OCF61296.1"/>
    </source>
</evidence>
<proteinExistence type="predicted"/>
<dbReference type="Proteomes" id="UP000092583">
    <property type="component" value="Unassembled WGS sequence"/>
</dbReference>
<protein>
    <submittedName>
        <fullName evidence="1">Uncharacterized protein</fullName>
    </submittedName>
</protein>